<dbReference type="EMBL" id="CAKLBY020000039">
    <property type="protein sequence ID" value="CAK7912197.1"/>
    <property type="molecule type" value="Genomic_DNA"/>
</dbReference>
<protein>
    <submittedName>
        <fullName evidence="1">Uncharacterized protein</fullName>
    </submittedName>
</protein>
<dbReference type="Proteomes" id="UP001162060">
    <property type="component" value="Unassembled WGS sequence"/>
</dbReference>
<proteinExistence type="predicted"/>
<accession>A0AAV1TD35</accession>
<evidence type="ECO:0000313" key="1">
    <source>
        <dbReference type="EMBL" id="CAK7912197.1"/>
    </source>
</evidence>
<sequence length="46" mass="5357">MADMESLYLTRVGSFRIKVLVPWSRDDFDADEDLPRTATIKENRVV</sequence>
<organism evidence="1 2">
    <name type="scientific">Peronospora matthiolae</name>
    <dbReference type="NCBI Taxonomy" id="2874970"/>
    <lineage>
        <taxon>Eukaryota</taxon>
        <taxon>Sar</taxon>
        <taxon>Stramenopiles</taxon>
        <taxon>Oomycota</taxon>
        <taxon>Peronosporomycetes</taxon>
        <taxon>Peronosporales</taxon>
        <taxon>Peronosporaceae</taxon>
        <taxon>Peronospora</taxon>
    </lineage>
</organism>
<gene>
    <name evidence="1" type="ORF">PM001_LOCUS4507</name>
</gene>
<name>A0AAV1TD35_9STRA</name>
<dbReference type="AlphaFoldDB" id="A0AAV1TD35"/>
<reference evidence="1" key="1">
    <citation type="submission" date="2024-01" db="EMBL/GenBank/DDBJ databases">
        <authorList>
            <person name="Webb A."/>
        </authorList>
    </citation>
    <scope>NUCLEOTIDE SEQUENCE</scope>
    <source>
        <strain evidence="1">Pm1</strain>
    </source>
</reference>
<evidence type="ECO:0000313" key="2">
    <source>
        <dbReference type="Proteomes" id="UP001162060"/>
    </source>
</evidence>
<comment type="caution">
    <text evidence="1">The sequence shown here is derived from an EMBL/GenBank/DDBJ whole genome shotgun (WGS) entry which is preliminary data.</text>
</comment>